<keyword evidence="3" id="KW-0479">Metal-binding</keyword>
<dbReference type="Pfam" id="PF03460">
    <property type="entry name" value="NIR_SIR_ferr"/>
    <property type="match status" value="1"/>
</dbReference>
<evidence type="ECO:0000259" key="9">
    <source>
        <dbReference type="Pfam" id="PF01206"/>
    </source>
</evidence>
<dbReference type="GO" id="GO:0048307">
    <property type="term" value="F:ferredoxin-nitrite reductase activity"/>
    <property type="evidence" value="ECO:0007669"/>
    <property type="project" value="UniProtKB-EC"/>
</dbReference>
<dbReference type="eggNOG" id="COG0425">
    <property type="taxonomic scope" value="Bacteria"/>
</dbReference>
<dbReference type="Pfam" id="PF01077">
    <property type="entry name" value="NIR_SIR"/>
    <property type="match status" value="1"/>
</dbReference>
<organism evidence="11 12">
    <name type="scientific">Natranaerobius thermophilus (strain ATCC BAA-1301 / DSM 18059 / JW/NM-WN-LF)</name>
    <dbReference type="NCBI Taxonomy" id="457570"/>
    <lineage>
        <taxon>Bacteria</taxon>
        <taxon>Bacillati</taxon>
        <taxon>Bacillota</taxon>
        <taxon>Clostridia</taxon>
        <taxon>Natranaerobiales</taxon>
        <taxon>Natranaerobiaceae</taxon>
        <taxon>Natranaerobius</taxon>
    </lineage>
</organism>
<dbReference type="InterPro" id="IPR001455">
    <property type="entry name" value="TusA-like"/>
</dbReference>
<keyword evidence="12" id="KW-1185">Reference proteome</keyword>
<evidence type="ECO:0000256" key="4">
    <source>
        <dbReference type="ARBA" id="ARBA00023002"/>
    </source>
</evidence>
<dbReference type="InterPro" id="IPR005117">
    <property type="entry name" value="NiRdtase/SiRdtase_haem-b_fer"/>
</dbReference>
<dbReference type="SUPFAM" id="SSF64307">
    <property type="entry name" value="SirA-like"/>
    <property type="match status" value="1"/>
</dbReference>
<feature type="region of interest" description="Disordered" evidence="7">
    <location>
        <begin position="703"/>
        <end position="726"/>
    </location>
</feature>
<keyword evidence="2" id="KW-0349">Heme</keyword>
<dbReference type="EC" id="1.7.7.1" evidence="11"/>
<feature type="domain" description="UPF0033" evidence="9">
    <location>
        <begin position="726"/>
        <end position="794"/>
    </location>
</feature>
<dbReference type="InParanoid" id="B2A155"/>
<dbReference type="Gene3D" id="3.30.110.40">
    <property type="entry name" value="TusA-like domain"/>
    <property type="match status" value="1"/>
</dbReference>
<feature type="compositionally biased region" description="Polar residues" evidence="7">
    <location>
        <begin position="704"/>
        <end position="718"/>
    </location>
</feature>
<evidence type="ECO:0000256" key="6">
    <source>
        <dbReference type="ARBA" id="ARBA00023014"/>
    </source>
</evidence>
<evidence type="ECO:0000256" key="7">
    <source>
        <dbReference type="SAM" id="MobiDB-lite"/>
    </source>
</evidence>
<evidence type="ECO:0000256" key="1">
    <source>
        <dbReference type="ARBA" id="ARBA00022485"/>
    </source>
</evidence>
<dbReference type="Pfam" id="PF01206">
    <property type="entry name" value="TusA"/>
    <property type="match status" value="1"/>
</dbReference>
<evidence type="ECO:0000313" key="12">
    <source>
        <dbReference type="Proteomes" id="UP000001683"/>
    </source>
</evidence>
<name>B2A155_NATTJ</name>
<evidence type="ECO:0000313" key="11">
    <source>
        <dbReference type="EMBL" id="ACB84678.1"/>
    </source>
</evidence>
<evidence type="ECO:0000256" key="3">
    <source>
        <dbReference type="ARBA" id="ARBA00022723"/>
    </source>
</evidence>
<dbReference type="GO" id="GO:0051539">
    <property type="term" value="F:4 iron, 4 sulfur cluster binding"/>
    <property type="evidence" value="ECO:0007669"/>
    <property type="project" value="UniProtKB-KW"/>
</dbReference>
<dbReference type="PANTHER" id="PTHR32439:SF9">
    <property type="entry name" value="BLR3264 PROTEIN"/>
    <property type="match status" value="1"/>
</dbReference>
<evidence type="ECO:0000256" key="2">
    <source>
        <dbReference type="ARBA" id="ARBA00022617"/>
    </source>
</evidence>
<dbReference type="GO" id="GO:0046872">
    <property type="term" value="F:metal ion binding"/>
    <property type="evidence" value="ECO:0007669"/>
    <property type="project" value="UniProtKB-KW"/>
</dbReference>
<dbReference type="STRING" id="457570.Nther_1094"/>
<protein>
    <submittedName>
        <fullName evidence="11">Ferredoxin--nitrite reductase</fullName>
        <ecNumber evidence="11">1.7.7.1</ecNumber>
    </submittedName>
</protein>
<accession>B2A155</accession>
<dbReference type="RefSeq" id="WP_012447553.1">
    <property type="nucleotide sequence ID" value="NC_010718.1"/>
</dbReference>
<proteinExistence type="predicted"/>
<keyword evidence="1" id="KW-0004">4Fe-4S</keyword>
<reference evidence="11 12" key="2">
    <citation type="journal article" date="2011" name="J. Bacteriol.">
        <title>Complete genome sequence of the anaerobic, halophilic alkalithermophile Natranaerobius thermophilus JW/NM-WN-LF.</title>
        <authorList>
            <person name="Zhao B."/>
            <person name="Mesbah N.M."/>
            <person name="Dalin E."/>
            <person name="Goodwin L."/>
            <person name="Nolan M."/>
            <person name="Pitluck S."/>
            <person name="Chertkov O."/>
            <person name="Brettin T.S."/>
            <person name="Han J."/>
            <person name="Larimer F.W."/>
            <person name="Land M.L."/>
            <person name="Hauser L."/>
            <person name="Kyrpides N."/>
            <person name="Wiegel J."/>
        </authorList>
    </citation>
    <scope>NUCLEOTIDE SEQUENCE [LARGE SCALE GENOMIC DNA]</scope>
    <source>
        <strain evidence="12">ATCC BAA-1301 / DSM 18059 / JW/NM-WN-LF</strain>
    </source>
</reference>
<evidence type="ECO:0000259" key="10">
    <source>
        <dbReference type="Pfam" id="PF03460"/>
    </source>
</evidence>
<feature type="domain" description="Nitrite/Sulfite reductase ferredoxin-like" evidence="10">
    <location>
        <begin position="43"/>
        <end position="107"/>
    </location>
</feature>
<feature type="domain" description="Nitrite/sulphite reductase 4Fe-4S" evidence="8">
    <location>
        <begin position="118"/>
        <end position="267"/>
    </location>
</feature>
<dbReference type="HOGENOM" id="CLU_015667_1_1_9"/>
<sequence>MQLNVPEEIIRDLKSYQDKVMDFQKGDLDEFRFKPYRVGRGVYEQRNGKYMIRTRLPGGELTLEQLKVIKKLAEAYAENLIHLTTRQDIQFHNVELSDSPKIIEELLQWGILTKGSGGNTPRNVVGSPLSGVSKDEVFDIRPFVKYTTDYLLQDESAFNLPRKFKIAFSNSLADTANATISDLGFIAKIKDGQKGFEVYGAGGLGNEPSKAIKLFNFITEDQILFHVETMKELFQQKGDRLNKNKARIRHIMSRLGQDQFKELYYKLLKQIKADHPELSLWDKISNHLDINDENKDSFDNFQIDSQGQAYRENRYSEISNQRKIQRLSIEQKQAGAYSVYFHPEKGDLNTRDLQLLITTIEQMNDNISFRISNTQGFYLCNLSFSEGELLINKLDYLIPEYQVECSVSCPGAATCKLGLCLSQKMLIQTLDELKQSDTEALKELPRLYISGCPNSCGQHQIGLLGLSGKASRTEDGLVPAYTVYMGGKTEANKGRLATEFGEIPAQKVPVFLKELAKLKAQNGYKDFEEFVYNSNKKITQLITVFSTLESYQENPGLYFDFGSNKQFSLEGRGPGECGAGVLDIIKIDINNAESRLQDYQNLVDTRLLYQAALSGARALLVLKGIDTNKDREIFNEFIKHFVDTGYVRDSVIDLVNNLMDFKMGDLSDLSSYYDEVIYLVQRVKEIFQSLNSRLEITAAKVANESEQQTQKSTNSGEESQGEESDVVDLRGVKCPMNFVKVKMALSSLQNGEIQAFYLDNGEPMDNVPQSVRDEGHFIKDIVKYSDYSKILIKKSD</sequence>
<dbReference type="InterPro" id="IPR006067">
    <property type="entry name" value="NO2/SO3_Rdtase_4Fe4S_dom"/>
</dbReference>
<dbReference type="GO" id="GO:0020037">
    <property type="term" value="F:heme binding"/>
    <property type="evidence" value="ECO:0007669"/>
    <property type="project" value="InterPro"/>
</dbReference>
<dbReference type="eggNOG" id="COG1895">
    <property type="taxonomic scope" value="Bacteria"/>
</dbReference>
<keyword evidence="4 11" id="KW-0560">Oxidoreductase</keyword>
<dbReference type="SUPFAM" id="SSF56014">
    <property type="entry name" value="Nitrite and sulphite reductase 4Fe-4S domain-like"/>
    <property type="match status" value="2"/>
</dbReference>
<dbReference type="SUPFAM" id="SSF55124">
    <property type="entry name" value="Nitrite/Sulfite reductase N-terminal domain-like"/>
    <property type="match status" value="1"/>
</dbReference>
<dbReference type="EMBL" id="CP001034">
    <property type="protein sequence ID" value="ACB84678.1"/>
    <property type="molecule type" value="Genomic_DNA"/>
</dbReference>
<dbReference type="eggNOG" id="COG0155">
    <property type="taxonomic scope" value="Bacteria"/>
</dbReference>
<dbReference type="PANTHER" id="PTHR32439">
    <property type="entry name" value="FERREDOXIN--NITRITE REDUCTASE, CHLOROPLASTIC"/>
    <property type="match status" value="1"/>
</dbReference>
<dbReference type="AlphaFoldDB" id="B2A155"/>
<reference evidence="11 12" key="1">
    <citation type="submission" date="2008-04" db="EMBL/GenBank/DDBJ databases">
        <title>Complete sequence of chromosome of Natranaerobius thermophilus JW/NM-WN-LF.</title>
        <authorList>
            <consortium name="US DOE Joint Genome Institute"/>
            <person name="Copeland A."/>
            <person name="Lucas S."/>
            <person name="Lapidus A."/>
            <person name="Glavina del Rio T."/>
            <person name="Dalin E."/>
            <person name="Tice H."/>
            <person name="Bruce D."/>
            <person name="Goodwin L."/>
            <person name="Pitluck S."/>
            <person name="Chertkov O."/>
            <person name="Brettin T."/>
            <person name="Detter J.C."/>
            <person name="Han C."/>
            <person name="Kuske C.R."/>
            <person name="Schmutz J."/>
            <person name="Larimer F."/>
            <person name="Land M."/>
            <person name="Hauser L."/>
            <person name="Kyrpides N."/>
            <person name="Lykidis A."/>
            <person name="Mesbah N.M."/>
            <person name="Wiegel J."/>
        </authorList>
    </citation>
    <scope>NUCLEOTIDE SEQUENCE [LARGE SCALE GENOMIC DNA]</scope>
    <source>
        <strain evidence="12">ATCC BAA-1301 / DSM 18059 / JW/NM-WN-LF</strain>
    </source>
</reference>
<dbReference type="CDD" id="cd00291">
    <property type="entry name" value="SirA_YedF_YeeD"/>
    <property type="match status" value="1"/>
</dbReference>
<dbReference type="InterPro" id="IPR045854">
    <property type="entry name" value="NO2/SO3_Rdtase_4Fe4S_sf"/>
</dbReference>
<keyword evidence="6" id="KW-0411">Iron-sulfur</keyword>
<keyword evidence="5" id="KW-0408">Iron</keyword>
<evidence type="ECO:0000259" key="8">
    <source>
        <dbReference type="Pfam" id="PF01077"/>
    </source>
</evidence>
<dbReference type="InterPro" id="IPR051329">
    <property type="entry name" value="NIR_SIR_4Fe-4S"/>
</dbReference>
<gene>
    <name evidence="11" type="ordered locus">Nther_1094</name>
</gene>
<dbReference type="InterPro" id="IPR036868">
    <property type="entry name" value="TusA-like_sf"/>
</dbReference>
<evidence type="ECO:0000256" key="5">
    <source>
        <dbReference type="ARBA" id="ARBA00023004"/>
    </source>
</evidence>
<dbReference type="InterPro" id="IPR036136">
    <property type="entry name" value="Nit/Sulf_reduc_fer-like_dom_sf"/>
</dbReference>
<dbReference type="FunCoup" id="B2A155">
    <property type="interactions" value="241"/>
</dbReference>
<dbReference type="Proteomes" id="UP000001683">
    <property type="component" value="Chromosome"/>
</dbReference>
<dbReference type="Gene3D" id="3.90.480.10">
    <property type="entry name" value="Sulfite Reductase Hemoprotein,Domain 2"/>
    <property type="match status" value="1"/>
</dbReference>
<dbReference type="Gene3D" id="3.30.413.10">
    <property type="entry name" value="Sulfite Reductase Hemoprotein, domain 1"/>
    <property type="match status" value="2"/>
</dbReference>
<dbReference type="KEGG" id="nth:Nther_1094"/>